<reference evidence="2 3" key="1">
    <citation type="journal article" date="2020" name="ISME J.">
        <title>Uncovering the hidden diversity of litter-decomposition mechanisms in mushroom-forming fungi.</title>
        <authorList>
            <person name="Floudas D."/>
            <person name="Bentzer J."/>
            <person name="Ahren D."/>
            <person name="Johansson T."/>
            <person name="Persson P."/>
            <person name="Tunlid A."/>
        </authorList>
    </citation>
    <scope>NUCLEOTIDE SEQUENCE [LARGE SCALE GENOMIC DNA]</scope>
    <source>
        <strain evidence="2 3">CBS 291.85</strain>
    </source>
</reference>
<feature type="coiled-coil region" evidence="1">
    <location>
        <begin position="58"/>
        <end position="85"/>
    </location>
</feature>
<evidence type="ECO:0000256" key="1">
    <source>
        <dbReference type="SAM" id="Coils"/>
    </source>
</evidence>
<evidence type="ECO:0000313" key="2">
    <source>
        <dbReference type="EMBL" id="KAF5356417.1"/>
    </source>
</evidence>
<comment type="caution">
    <text evidence="2">The sequence shown here is derived from an EMBL/GenBank/DDBJ whole genome shotgun (WGS) entry which is preliminary data.</text>
</comment>
<sequence length="616" mass="70704">MSMNTFSTTTVTDTLSGPPSIQSLRHYMLWQRLLRLSPFQPRVPDVDIHADDFSAPDFDQLSRVISDAEEDIIEYEDDIHNLESIISGLGQKKKDMEQYTECCRVARESLSPIRKLPTEIMCEIFLRYQDLHDSGMEDGRFLEPLHDPWHSSPSRVLTALTLSSVCRLWRTISISTPQLWSRFLLVLAENCKALPHLLELYLSRSKQAPLSFHVYVDAGVKATLTIVPLLVAQAHRWFFASWETSDRKDETLLTYLNAQKDLPLLYAFDMASTMDFEDPVGIFTGAHTPRAVSLELSNFLHSNLRWDQIHFFRATDYDGPVSEMYRRIPFKSLTFVRDLAERCPAIRSLDLYLGLCNVDNPENVDRDIHLSLLERLCLREAAWYEVDWILALFTFPRLRRLSFDMLLDWEPVSPEEEGYPSPRPDTFSSFILRSQCSISVLRLEQLHSRFNDVVVDMLRNLPCLTELIVGERTQALCEHEASMITNLMEILRVRNHQSAEGDVTTIEQQVECTAGQNSNILLPLLEKLILEVAAEPFQALAFAKMVKSRRMLTGRGLRALQSVRLFLQWSSPKATDVNLPSCLRSLQGPGVEVIMSTEASRRCMVDEHRECWSSLE</sequence>
<accession>A0A8H5G150</accession>
<protein>
    <recommendedName>
        <fullName evidence="4">F-box domain-containing protein</fullName>
    </recommendedName>
</protein>
<evidence type="ECO:0008006" key="4">
    <source>
        <dbReference type="Google" id="ProtNLM"/>
    </source>
</evidence>
<dbReference type="Gene3D" id="1.20.1280.50">
    <property type="match status" value="1"/>
</dbReference>
<dbReference type="EMBL" id="JAACJM010000055">
    <property type="protein sequence ID" value="KAF5356417.1"/>
    <property type="molecule type" value="Genomic_DNA"/>
</dbReference>
<dbReference type="AlphaFoldDB" id="A0A8H5G150"/>
<dbReference type="OrthoDB" id="3049631at2759"/>
<gene>
    <name evidence="2" type="ORF">D9758_009465</name>
</gene>
<name>A0A8H5G150_9AGAR</name>
<dbReference type="Proteomes" id="UP000559256">
    <property type="component" value="Unassembled WGS sequence"/>
</dbReference>
<organism evidence="2 3">
    <name type="scientific">Tetrapyrgos nigripes</name>
    <dbReference type="NCBI Taxonomy" id="182062"/>
    <lineage>
        <taxon>Eukaryota</taxon>
        <taxon>Fungi</taxon>
        <taxon>Dikarya</taxon>
        <taxon>Basidiomycota</taxon>
        <taxon>Agaricomycotina</taxon>
        <taxon>Agaricomycetes</taxon>
        <taxon>Agaricomycetidae</taxon>
        <taxon>Agaricales</taxon>
        <taxon>Marasmiineae</taxon>
        <taxon>Marasmiaceae</taxon>
        <taxon>Tetrapyrgos</taxon>
    </lineage>
</organism>
<proteinExistence type="predicted"/>
<keyword evidence="3" id="KW-1185">Reference proteome</keyword>
<keyword evidence="1" id="KW-0175">Coiled coil</keyword>
<evidence type="ECO:0000313" key="3">
    <source>
        <dbReference type="Proteomes" id="UP000559256"/>
    </source>
</evidence>